<accession>A0ABR6NDY6</accession>
<reference evidence="1 2" key="1">
    <citation type="submission" date="2020-08" db="EMBL/GenBank/DDBJ databases">
        <title>Exploring microbial biodiversity for novel pathways involved in the catabolism of aromatic compounds derived from lignin.</title>
        <authorList>
            <person name="Elkins J."/>
        </authorList>
    </citation>
    <scope>NUCLEOTIDE SEQUENCE [LARGE SCALE GENOMIC DNA]</scope>
    <source>
        <strain evidence="1 2">B1D3A</strain>
    </source>
</reference>
<comment type="caution">
    <text evidence="1">The sequence shown here is derived from an EMBL/GenBank/DDBJ whole genome shotgun (WGS) entry which is preliminary data.</text>
</comment>
<gene>
    <name evidence="1" type="ORF">HNP60_001471</name>
</gene>
<organism evidence="1 2">
    <name type="scientific">Sphingobium lignivorans</name>
    <dbReference type="NCBI Taxonomy" id="2735886"/>
    <lineage>
        <taxon>Bacteria</taxon>
        <taxon>Pseudomonadati</taxon>
        <taxon>Pseudomonadota</taxon>
        <taxon>Alphaproteobacteria</taxon>
        <taxon>Sphingomonadales</taxon>
        <taxon>Sphingomonadaceae</taxon>
        <taxon>Sphingobium</taxon>
    </lineage>
</organism>
<evidence type="ECO:0000313" key="2">
    <source>
        <dbReference type="Proteomes" id="UP001138540"/>
    </source>
</evidence>
<sequence length="255" mass="27061">MTAPAAPSMSFARVADLVLASPAIARVQVKSVIALPPERAPDLGAGRTRFYVEADTMGLIRGESVIARKVSFLIDGPTSKAKKPGLKGRTLLIFGKVGSRIDQFQLTSSTAVTEWSAANEALVRKVIAEAMAPDAPPAITGISSAFHVTGTILGEGETQIFLETANGSPISLSVIRRPDEKPHFSASLGEVVDEAASLPEPDTMLWYRLACGLPEQLPARPLRGLDRTETQAASRDYAAFRGALAPCERTAQPVI</sequence>
<protein>
    <submittedName>
        <fullName evidence="1">Uncharacterized protein</fullName>
    </submittedName>
</protein>
<proteinExistence type="predicted"/>
<keyword evidence="2" id="KW-1185">Reference proteome</keyword>
<dbReference type="EMBL" id="JACHKA010000001">
    <property type="protein sequence ID" value="MBB5985497.1"/>
    <property type="molecule type" value="Genomic_DNA"/>
</dbReference>
<evidence type="ECO:0000313" key="1">
    <source>
        <dbReference type="EMBL" id="MBB5985497.1"/>
    </source>
</evidence>
<dbReference type="Proteomes" id="UP001138540">
    <property type="component" value="Unassembled WGS sequence"/>
</dbReference>
<dbReference type="RefSeq" id="WP_184151994.1">
    <property type="nucleotide sequence ID" value="NZ_JACHKA010000001.1"/>
</dbReference>
<name>A0ABR6NDY6_9SPHN</name>